<keyword evidence="8" id="KW-0811">Translocation</keyword>
<evidence type="ECO:0000256" key="1">
    <source>
        <dbReference type="ARBA" id="ARBA00004389"/>
    </source>
</evidence>
<keyword evidence="13" id="KW-1185">Reference proteome</keyword>
<proteinExistence type="inferred from homology"/>
<evidence type="ECO:0000313" key="12">
    <source>
        <dbReference type="EMBL" id="KAK9804682.1"/>
    </source>
</evidence>
<dbReference type="GO" id="GO:0005784">
    <property type="term" value="C:Sec61 translocon complex"/>
    <property type="evidence" value="ECO:0007669"/>
    <property type="project" value="InterPro"/>
</dbReference>
<sequence length="90" mass="8962">MAAGNKTPGTVGAGGGSGTSSARAPPTAAGMRKRTARGGGGTPGMRQNIMNFYTDDSAGLRLSPVIVVVMSVSFIAFVTLLHIVGKIQGG</sequence>
<protein>
    <recommendedName>
        <fullName evidence="14">Protein transport protein Sec61 subunit beta</fullName>
    </recommendedName>
</protein>
<keyword evidence="6" id="KW-0653">Protein transport</keyword>
<comment type="similarity">
    <text evidence="2">Belongs to the SEC61-beta family.</text>
</comment>
<dbReference type="Proteomes" id="UP001465755">
    <property type="component" value="Unassembled WGS sequence"/>
</dbReference>
<name>A0AAW1P7T1_9CHLO</name>
<keyword evidence="9 11" id="KW-0472">Membrane</keyword>
<dbReference type="InterPro" id="IPR016482">
    <property type="entry name" value="SecG/Sec61-beta/Sbh"/>
</dbReference>
<dbReference type="Pfam" id="PF03911">
    <property type="entry name" value="Sec61_beta"/>
    <property type="match status" value="1"/>
</dbReference>
<evidence type="ECO:0000256" key="3">
    <source>
        <dbReference type="ARBA" id="ARBA00022448"/>
    </source>
</evidence>
<dbReference type="GO" id="GO:0006886">
    <property type="term" value="P:intracellular protein transport"/>
    <property type="evidence" value="ECO:0007669"/>
    <property type="project" value="InterPro"/>
</dbReference>
<dbReference type="InterPro" id="IPR030671">
    <property type="entry name" value="Sec61-beta/Sbh"/>
</dbReference>
<evidence type="ECO:0000256" key="9">
    <source>
        <dbReference type="ARBA" id="ARBA00023136"/>
    </source>
</evidence>
<keyword evidence="4 11" id="KW-0812">Transmembrane</keyword>
<evidence type="ECO:0000313" key="13">
    <source>
        <dbReference type="Proteomes" id="UP001465755"/>
    </source>
</evidence>
<accession>A0AAW1P7T1</accession>
<evidence type="ECO:0000256" key="8">
    <source>
        <dbReference type="ARBA" id="ARBA00023010"/>
    </source>
</evidence>
<evidence type="ECO:0000256" key="4">
    <source>
        <dbReference type="ARBA" id="ARBA00022692"/>
    </source>
</evidence>
<feature type="region of interest" description="Disordered" evidence="10">
    <location>
        <begin position="1"/>
        <end position="46"/>
    </location>
</feature>
<keyword evidence="3" id="KW-0813">Transport</keyword>
<evidence type="ECO:0000256" key="7">
    <source>
        <dbReference type="ARBA" id="ARBA00022989"/>
    </source>
</evidence>
<keyword evidence="5" id="KW-0256">Endoplasmic reticulum</keyword>
<evidence type="ECO:0000256" key="5">
    <source>
        <dbReference type="ARBA" id="ARBA00022824"/>
    </source>
</evidence>
<gene>
    <name evidence="12" type="ORF">WJX73_010185</name>
</gene>
<comment type="caution">
    <text evidence="12">The sequence shown here is derived from an EMBL/GenBank/DDBJ whole genome shotgun (WGS) entry which is preliminary data.</text>
</comment>
<reference evidence="12 13" key="1">
    <citation type="journal article" date="2024" name="Nat. Commun.">
        <title>Phylogenomics reveals the evolutionary origins of lichenization in chlorophyte algae.</title>
        <authorList>
            <person name="Puginier C."/>
            <person name="Libourel C."/>
            <person name="Otte J."/>
            <person name="Skaloud P."/>
            <person name="Haon M."/>
            <person name="Grisel S."/>
            <person name="Petersen M."/>
            <person name="Berrin J.G."/>
            <person name="Delaux P.M."/>
            <person name="Dal Grande F."/>
            <person name="Keller J."/>
        </authorList>
    </citation>
    <scope>NUCLEOTIDE SEQUENCE [LARGE SCALE GENOMIC DNA]</scope>
    <source>
        <strain evidence="12 13">SAG 2036</strain>
    </source>
</reference>
<dbReference type="PANTHER" id="PTHR13509">
    <property type="entry name" value="SEC61 SUBUNIT BETA"/>
    <property type="match status" value="1"/>
</dbReference>
<evidence type="ECO:0000256" key="6">
    <source>
        <dbReference type="ARBA" id="ARBA00022927"/>
    </source>
</evidence>
<comment type="subcellular location">
    <subcellularLocation>
        <location evidence="1">Endoplasmic reticulum membrane</location>
        <topology evidence="1">Single-pass membrane protein</topology>
    </subcellularLocation>
</comment>
<evidence type="ECO:0000256" key="10">
    <source>
        <dbReference type="SAM" id="MobiDB-lite"/>
    </source>
</evidence>
<evidence type="ECO:0000256" key="2">
    <source>
        <dbReference type="ARBA" id="ARBA00006103"/>
    </source>
</evidence>
<dbReference type="AlphaFoldDB" id="A0AAW1P7T1"/>
<keyword evidence="7 11" id="KW-1133">Transmembrane helix</keyword>
<dbReference type="EMBL" id="JALJOQ010000048">
    <property type="protein sequence ID" value="KAK9804682.1"/>
    <property type="molecule type" value="Genomic_DNA"/>
</dbReference>
<evidence type="ECO:0000256" key="11">
    <source>
        <dbReference type="SAM" id="Phobius"/>
    </source>
</evidence>
<organism evidence="12 13">
    <name type="scientific">Symbiochloris irregularis</name>
    <dbReference type="NCBI Taxonomy" id="706552"/>
    <lineage>
        <taxon>Eukaryota</taxon>
        <taxon>Viridiplantae</taxon>
        <taxon>Chlorophyta</taxon>
        <taxon>core chlorophytes</taxon>
        <taxon>Trebouxiophyceae</taxon>
        <taxon>Trebouxiales</taxon>
        <taxon>Trebouxiaceae</taxon>
        <taxon>Symbiochloris</taxon>
    </lineage>
</organism>
<evidence type="ECO:0008006" key="14">
    <source>
        <dbReference type="Google" id="ProtNLM"/>
    </source>
</evidence>
<feature type="transmembrane region" description="Helical" evidence="11">
    <location>
        <begin position="62"/>
        <end position="84"/>
    </location>
</feature>